<keyword evidence="2" id="KW-0762">Sugar transport</keyword>
<dbReference type="EMBL" id="JAATWB010000011">
    <property type="protein sequence ID" value="NJA90036.1"/>
    <property type="molecule type" value="Genomic_DNA"/>
</dbReference>
<gene>
    <name evidence="2" type="ORF">HCX48_12505</name>
</gene>
<feature type="domain" description="PTS EIIA type-2" evidence="1">
    <location>
        <begin position="36"/>
        <end position="179"/>
    </location>
</feature>
<reference evidence="3" key="1">
    <citation type="submission" date="2020-03" db="EMBL/GenBank/DDBJ databases">
        <title>Whole-genome sequence of the purple nonsulfur bacterium Rhodocyclus tenuis DSM112.</title>
        <authorList>
            <person name="Kyndt J.A."/>
            <person name="Meyer T.E."/>
        </authorList>
    </citation>
    <scope>NUCLEOTIDE SEQUENCE [LARGE SCALE GENOMIC DNA]</scope>
    <source>
        <strain evidence="3">DSM 112</strain>
    </source>
</reference>
<dbReference type="InterPro" id="IPR016152">
    <property type="entry name" value="PTrfase/Anion_transptr"/>
</dbReference>
<dbReference type="PANTHER" id="PTHR47738:SF1">
    <property type="entry name" value="NITROGEN REGULATORY PROTEIN"/>
    <property type="match status" value="1"/>
</dbReference>
<dbReference type="Pfam" id="PF00359">
    <property type="entry name" value="PTS_EIIA_2"/>
    <property type="match status" value="1"/>
</dbReference>
<evidence type="ECO:0000313" key="2">
    <source>
        <dbReference type="EMBL" id="NJA90036.1"/>
    </source>
</evidence>
<dbReference type="Proteomes" id="UP000720344">
    <property type="component" value="Unassembled WGS sequence"/>
</dbReference>
<dbReference type="RefSeq" id="WP_167682581.1">
    <property type="nucleotide sequence ID" value="NZ_JAATWB010000011.1"/>
</dbReference>
<dbReference type="PROSITE" id="PS51094">
    <property type="entry name" value="PTS_EIIA_TYPE_2"/>
    <property type="match status" value="1"/>
</dbReference>
<dbReference type="CDD" id="cd00211">
    <property type="entry name" value="PTS_IIA_fru"/>
    <property type="match status" value="1"/>
</dbReference>
<evidence type="ECO:0000259" key="1">
    <source>
        <dbReference type="PROSITE" id="PS51094"/>
    </source>
</evidence>
<evidence type="ECO:0000313" key="3">
    <source>
        <dbReference type="Proteomes" id="UP000720344"/>
    </source>
</evidence>
<dbReference type="Gene3D" id="3.40.930.10">
    <property type="entry name" value="Mannitol-specific EII, Chain A"/>
    <property type="match status" value="1"/>
</dbReference>
<keyword evidence="3" id="KW-1185">Reference proteome</keyword>
<keyword evidence="2" id="KW-0813">Transport</keyword>
<name>A0ABX0WL60_9RHOO</name>
<sequence>MTVRHPLMEWSIPLRRLLMTAPERMLAPAMASTLAEHLTVGDVLLDLAAASRDDLFAAVGQHMAHTYGVSADGVAHGLRRRERIGSSALGHGVAIPCARVQDAERMYVLFIRLAAPIPFDAPDGLPVSELLVLLVPKQATEKHLHLFAEATQLFADQRLRQRLRLCCDATQIAQLLREGAHRGCANLA</sequence>
<accession>A0ABX0WL60</accession>
<comment type="caution">
    <text evidence="2">The sequence shown here is derived from an EMBL/GenBank/DDBJ whole genome shotgun (WGS) entry which is preliminary data.</text>
</comment>
<organism evidence="2 3">
    <name type="scientific">Rhodocyclus gracilis</name>
    <dbReference type="NCBI Taxonomy" id="2929842"/>
    <lineage>
        <taxon>Bacteria</taxon>
        <taxon>Pseudomonadati</taxon>
        <taxon>Pseudomonadota</taxon>
        <taxon>Betaproteobacteria</taxon>
        <taxon>Rhodocyclales</taxon>
        <taxon>Rhodocyclaceae</taxon>
        <taxon>Rhodocyclus</taxon>
    </lineage>
</organism>
<dbReference type="InterPro" id="IPR002178">
    <property type="entry name" value="PTS_EIIA_type-2_dom"/>
</dbReference>
<protein>
    <submittedName>
        <fullName evidence="2">PTS sugar transporter subunit IIA</fullName>
    </submittedName>
</protein>
<dbReference type="SUPFAM" id="SSF55804">
    <property type="entry name" value="Phoshotransferase/anion transport protein"/>
    <property type="match status" value="1"/>
</dbReference>
<dbReference type="PANTHER" id="PTHR47738">
    <property type="entry name" value="PTS SYSTEM FRUCTOSE-LIKE EIIA COMPONENT-RELATED"/>
    <property type="match status" value="1"/>
</dbReference>
<dbReference type="InterPro" id="IPR051541">
    <property type="entry name" value="PTS_SugarTrans_NitroReg"/>
</dbReference>
<proteinExistence type="predicted"/>